<feature type="compositionally biased region" description="Low complexity" evidence="2">
    <location>
        <begin position="95"/>
        <end position="114"/>
    </location>
</feature>
<comment type="caution">
    <text evidence="4">The sequence shown here is derived from an EMBL/GenBank/DDBJ whole genome shotgun (WGS) entry which is preliminary data.</text>
</comment>
<keyword evidence="1" id="KW-0863">Zinc-finger</keyword>
<reference evidence="4" key="1">
    <citation type="journal article" date="2021" name="Nat. Commun.">
        <title>Genetic determinants of endophytism in the Arabidopsis root mycobiome.</title>
        <authorList>
            <person name="Mesny F."/>
            <person name="Miyauchi S."/>
            <person name="Thiergart T."/>
            <person name="Pickel B."/>
            <person name="Atanasova L."/>
            <person name="Karlsson M."/>
            <person name="Huettel B."/>
            <person name="Barry K.W."/>
            <person name="Haridas S."/>
            <person name="Chen C."/>
            <person name="Bauer D."/>
            <person name="Andreopoulos W."/>
            <person name="Pangilinan J."/>
            <person name="LaButti K."/>
            <person name="Riley R."/>
            <person name="Lipzen A."/>
            <person name="Clum A."/>
            <person name="Drula E."/>
            <person name="Henrissat B."/>
            <person name="Kohler A."/>
            <person name="Grigoriev I.V."/>
            <person name="Martin F.M."/>
            <person name="Hacquard S."/>
        </authorList>
    </citation>
    <scope>NUCLEOTIDE SEQUENCE</scope>
    <source>
        <strain evidence="4">MPI-CAGE-CH-0235</strain>
    </source>
</reference>
<evidence type="ECO:0000256" key="2">
    <source>
        <dbReference type="SAM" id="MobiDB-lite"/>
    </source>
</evidence>
<proteinExistence type="predicted"/>
<protein>
    <recommendedName>
        <fullName evidence="3">C2H2-type domain-containing protein</fullName>
    </recommendedName>
</protein>
<keyword evidence="1" id="KW-0862">Zinc</keyword>
<dbReference type="Gene3D" id="3.30.160.60">
    <property type="entry name" value="Classic Zinc Finger"/>
    <property type="match status" value="1"/>
</dbReference>
<dbReference type="SMART" id="SM00355">
    <property type="entry name" value="ZnF_C2H2"/>
    <property type="match status" value="2"/>
</dbReference>
<feature type="domain" description="C2H2-type" evidence="3">
    <location>
        <begin position="231"/>
        <end position="258"/>
    </location>
</feature>
<evidence type="ECO:0000313" key="4">
    <source>
        <dbReference type="EMBL" id="KAH7309844.1"/>
    </source>
</evidence>
<dbReference type="PROSITE" id="PS00028">
    <property type="entry name" value="ZINC_FINGER_C2H2_1"/>
    <property type="match status" value="2"/>
</dbReference>
<evidence type="ECO:0000256" key="1">
    <source>
        <dbReference type="PROSITE-ProRule" id="PRU00042"/>
    </source>
</evidence>
<dbReference type="InterPro" id="IPR036236">
    <property type="entry name" value="Znf_C2H2_sf"/>
</dbReference>
<dbReference type="PROSITE" id="PS50157">
    <property type="entry name" value="ZINC_FINGER_C2H2_2"/>
    <property type="match status" value="1"/>
</dbReference>
<dbReference type="InterPro" id="IPR013087">
    <property type="entry name" value="Znf_C2H2_type"/>
</dbReference>
<name>A0A8K0SJK9_9HYPO</name>
<sequence length="292" mass="33127">MEPSCDFLDSFDWDNFDWGDDDFDINALLEQPSSTFSIGLTNVNPRELTQPLPNNTAWAFPGSCPPFSDATSQPISSPIPCLDGFSPTDQSQALSATAFSDSSTSPSTDSQFSPVTDGSSWADPHRQPWWQTRASNMEPLATNEIRMDQLFLLSNSGTPSFSIPCQTNPKDLQHHAQSQSPTWAGTPREPSQPQYRTLRPANTQQARQALHSTPSEGTVKAKKKQKKEKKVKCEFCDKMFSDKRDRLRHYNVHPKEAERAGIDLPVYDCKRCRERLKSDWSRERHMKRKHSY</sequence>
<keyword evidence="5" id="KW-1185">Reference proteome</keyword>
<evidence type="ECO:0000313" key="5">
    <source>
        <dbReference type="Proteomes" id="UP000813444"/>
    </source>
</evidence>
<feature type="region of interest" description="Disordered" evidence="2">
    <location>
        <begin position="92"/>
        <end position="126"/>
    </location>
</feature>
<dbReference type="GO" id="GO:0008270">
    <property type="term" value="F:zinc ion binding"/>
    <property type="evidence" value="ECO:0007669"/>
    <property type="project" value="UniProtKB-KW"/>
</dbReference>
<dbReference type="Proteomes" id="UP000813444">
    <property type="component" value="Unassembled WGS sequence"/>
</dbReference>
<dbReference type="AlphaFoldDB" id="A0A8K0SJK9"/>
<organism evidence="4 5">
    <name type="scientific">Stachybotrys elegans</name>
    <dbReference type="NCBI Taxonomy" id="80388"/>
    <lineage>
        <taxon>Eukaryota</taxon>
        <taxon>Fungi</taxon>
        <taxon>Dikarya</taxon>
        <taxon>Ascomycota</taxon>
        <taxon>Pezizomycotina</taxon>
        <taxon>Sordariomycetes</taxon>
        <taxon>Hypocreomycetidae</taxon>
        <taxon>Hypocreales</taxon>
        <taxon>Stachybotryaceae</taxon>
        <taxon>Stachybotrys</taxon>
    </lineage>
</organism>
<dbReference type="SUPFAM" id="SSF57667">
    <property type="entry name" value="beta-beta-alpha zinc fingers"/>
    <property type="match status" value="1"/>
</dbReference>
<keyword evidence="1" id="KW-0479">Metal-binding</keyword>
<accession>A0A8K0SJK9</accession>
<dbReference type="EMBL" id="JAGPNK010000013">
    <property type="protein sequence ID" value="KAH7309844.1"/>
    <property type="molecule type" value="Genomic_DNA"/>
</dbReference>
<gene>
    <name evidence="4" type="ORF">B0I35DRAFT_87061</name>
</gene>
<evidence type="ECO:0000259" key="3">
    <source>
        <dbReference type="PROSITE" id="PS50157"/>
    </source>
</evidence>
<feature type="region of interest" description="Disordered" evidence="2">
    <location>
        <begin position="162"/>
        <end position="195"/>
    </location>
</feature>